<reference evidence="9 10" key="1">
    <citation type="submission" date="2017-12" db="EMBL/GenBank/DDBJ databases">
        <title>Integrating genomic resources of turbot (Scophthalmus maximus) in depth evaluation of genetic and physical mapping variation across individuals.</title>
        <authorList>
            <person name="Martinez P."/>
        </authorList>
    </citation>
    <scope>NUCLEOTIDE SEQUENCE [LARGE SCALE GENOMIC DNA]</scope>
</reference>
<feature type="compositionally biased region" description="Low complexity" evidence="7">
    <location>
        <begin position="157"/>
        <end position="173"/>
    </location>
</feature>
<feature type="compositionally biased region" description="Basic and acidic residues" evidence="7">
    <location>
        <begin position="3408"/>
        <end position="3423"/>
    </location>
</feature>
<dbReference type="PANTHER" id="PTHR14514:SF4">
    <property type="entry name" value="NESPRIN-2"/>
    <property type="match status" value="1"/>
</dbReference>
<feature type="compositionally biased region" description="Low complexity" evidence="7">
    <location>
        <begin position="6198"/>
        <end position="6207"/>
    </location>
</feature>
<feature type="region of interest" description="Disordered" evidence="7">
    <location>
        <begin position="3384"/>
        <end position="3426"/>
    </location>
</feature>
<evidence type="ECO:0000256" key="6">
    <source>
        <dbReference type="SAM" id="Coils"/>
    </source>
</evidence>
<evidence type="ECO:0000256" key="1">
    <source>
        <dbReference type="ARBA" id="ARBA00004308"/>
    </source>
</evidence>
<feature type="region of interest" description="Disordered" evidence="7">
    <location>
        <begin position="806"/>
        <end position="840"/>
    </location>
</feature>
<keyword evidence="10" id="KW-1185">Reference proteome</keyword>
<feature type="region of interest" description="Disordered" evidence="7">
    <location>
        <begin position="4313"/>
        <end position="4351"/>
    </location>
</feature>
<feature type="compositionally biased region" description="Low complexity" evidence="7">
    <location>
        <begin position="885"/>
        <end position="912"/>
    </location>
</feature>
<feature type="compositionally biased region" description="Polar residues" evidence="7">
    <location>
        <begin position="3946"/>
        <end position="3960"/>
    </location>
</feature>
<feature type="region of interest" description="Disordered" evidence="7">
    <location>
        <begin position="4372"/>
        <end position="4393"/>
    </location>
</feature>
<feature type="compositionally biased region" description="Low complexity" evidence="7">
    <location>
        <begin position="3269"/>
        <end position="3280"/>
    </location>
</feature>
<dbReference type="Pfam" id="PF25034">
    <property type="entry name" value="Spectrin_SYNE1"/>
    <property type="match status" value="1"/>
</dbReference>
<feature type="region of interest" description="Disordered" evidence="7">
    <location>
        <begin position="6144"/>
        <end position="6221"/>
    </location>
</feature>
<feature type="domain" description="Calponin-homology (CH)" evidence="8">
    <location>
        <begin position="188"/>
        <end position="294"/>
    </location>
</feature>
<dbReference type="InterPro" id="IPR036872">
    <property type="entry name" value="CH_dom_sf"/>
</dbReference>
<evidence type="ECO:0000259" key="8">
    <source>
        <dbReference type="PROSITE" id="PS50021"/>
    </source>
</evidence>
<keyword evidence="6" id="KW-0175">Coiled coil</keyword>
<feature type="compositionally biased region" description="Basic and acidic residues" evidence="7">
    <location>
        <begin position="2349"/>
        <end position="2362"/>
    </location>
</feature>
<gene>
    <name evidence="9" type="ORF">SMAX5B_009034</name>
</gene>
<dbReference type="SUPFAM" id="SSF46966">
    <property type="entry name" value="Spectrin repeat"/>
    <property type="match status" value="1"/>
</dbReference>
<feature type="compositionally biased region" description="Basic and acidic residues" evidence="7">
    <location>
        <begin position="3863"/>
        <end position="3875"/>
    </location>
</feature>
<feature type="coiled-coil region" evidence="6">
    <location>
        <begin position="2767"/>
        <end position="2825"/>
    </location>
</feature>
<feature type="compositionally biased region" description="Basic and acidic residues" evidence="7">
    <location>
        <begin position="2325"/>
        <end position="2335"/>
    </location>
</feature>
<feature type="coiled-coil region" evidence="6">
    <location>
        <begin position="1581"/>
        <end position="1621"/>
    </location>
</feature>
<dbReference type="Gene3D" id="1.20.58.60">
    <property type="match status" value="2"/>
</dbReference>
<feature type="compositionally biased region" description="Basic and acidic residues" evidence="7">
    <location>
        <begin position="3281"/>
        <end position="3292"/>
    </location>
</feature>
<feature type="compositionally biased region" description="Low complexity" evidence="7">
    <location>
        <begin position="921"/>
        <end position="948"/>
    </location>
</feature>
<feature type="compositionally biased region" description="Basic and acidic residues" evidence="7">
    <location>
        <begin position="3197"/>
        <end position="3206"/>
    </location>
</feature>
<comment type="subcellular location">
    <subcellularLocation>
        <location evidence="1">Endomembrane system</location>
    </subcellularLocation>
</comment>
<feature type="region of interest" description="Disordered" evidence="7">
    <location>
        <begin position="3941"/>
        <end position="3960"/>
    </location>
</feature>
<dbReference type="SMART" id="SM00033">
    <property type="entry name" value="CH"/>
    <property type="match status" value="2"/>
</dbReference>
<feature type="coiled-coil region" evidence="6">
    <location>
        <begin position="2123"/>
        <end position="2157"/>
    </location>
</feature>
<protein>
    <submittedName>
        <fullName evidence="9">Putative nesprin-2-like isoform 2</fullName>
    </submittedName>
</protein>
<keyword evidence="4" id="KW-0472">Membrane</keyword>
<evidence type="ECO:0000256" key="3">
    <source>
        <dbReference type="ARBA" id="ARBA00022737"/>
    </source>
</evidence>
<evidence type="ECO:0000256" key="4">
    <source>
        <dbReference type="ARBA" id="ARBA00023136"/>
    </source>
</evidence>
<dbReference type="FunFam" id="1.10.418.10:FF:000050">
    <property type="entry name" value="nesprin-2 isoform X2"/>
    <property type="match status" value="1"/>
</dbReference>
<evidence type="ECO:0000256" key="7">
    <source>
        <dbReference type="SAM" id="MobiDB-lite"/>
    </source>
</evidence>
<feature type="coiled-coil region" evidence="6">
    <location>
        <begin position="2362"/>
        <end position="2389"/>
    </location>
</feature>
<feature type="coiled-coil region" evidence="6">
    <location>
        <begin position="5799"/>
        <end position="5854"/>
    </location>
</feature>
<feature type="compositionally biased region" description="Polar residues" evidence="7">
    <location>
        <begin position="6166"/>
        <end position="6176"/>
    </location>
</feature>
<dbReference type="Gene3D" id="1.10.418.10">
    <property type="entry name" value="Calponin-like domain"/>
    <property type="match status" value="2"/>
</dbReference>
<keyword evidence="5" id="KW-0009">Actin-binding</keyword>
<proteinExistence type="predicted"/>
<evidence type="ECO:0000256" key="2">
    <source>
        <dbReference type="ARBA" id="ARBA00022553"/>
    </source>
</evidence>
<feature type="region of interest" description="Disordered" evidence="7">
    <location>
        <begin position="157"/>
        <end position="178"/>
    </location>
</feature>
<dbReference type="PROSITE" id="PS50021">
    <property type="entry name" value="CH"/>
    <property type="match status" value="2"/>
</dbReference>
<dbReference type="Pfam" id="PF00307">
    <property type="entry name" value="CH"/>
    <property type="match status" value="2"/>
</dbReference>
<feature type="region of interest" description="Disordered" evidence="7">
    <location>
        <begin position="3858"/>
        <end position="3899"/>
    </location>
</feature>
<dbReference type="InterPro" id="IPR001715">
    <property type="entry name" value="CH_dom"/>
</dbReference>
<keyword evidence="2" id="KW-0597">Phosphoprotein</keyword>
<feature type="region of interest" description="Disordered" evidence="7">
    <location>
        <begin position="2325"/>
        <end position="2362"/>
    </location>
</feature>
<dbReference type="PROSITE" id="PS00019">
    <property type="entry name" value="ACTININ_1"/>
    <property type="match status" value="1"/>
</dbReference>
<evidence type="ECO:0000313" key="9">
    <source>
        <dbReference type="EMBL" id="AWP15964.1"/>
    </source>
</evidence>
<feature type="region of interest" description="Disordered" evidence="7">
    <location>
        <begin position="3441"/>
        <end position="3566"/>
    </location>
</feature>
<feature type="coiled-coil region" evidence="6">
    <location>
        <begin position="2651"/>
        <end position="2678"/>
    </location>
</feature>
<feature type="compositionally biased region" description="Low complexity" evidence="7">
    <location>
        <begin position="3557"/>
        <end position="3566"/>
    </location>
</feature>
<feature type="region of interest" description="Disordered" evidence="7">
    <location>
        <begin position="3265"/>
        <end position="3372"/>
    </location>
</feature>
<dbReference type="EMBL" id="CP026259">
    <property type="protein sequence ID" value="AWP15964.1"/>
    <property type="molecule type" value="Genomic_DNA"/>
</dbReference>
<feature type="compositionally biased region" description="Basic and acidic residues" evidence="7">
    <location>
        <begin position="3459"/>
        <end position="3474"/>
    </location>
</feature>
<feature type="coiled-coil region" evidence="6">
    <location>
        <begin position="4264"/>
        <end position="4291"/>
    </location>
</feature>
<feature type="region of interest" description="Disordered" evidence="7">
    <location>
        <begin position="3726"/>
        <end position="3748"/>
    </location>
</feature>
<accession>A0A2U9CH73</accession>
<feature type="compositionally biased region" description="Basic residues" evidence="7">
    <location>
        <begin position="3233"/>
        <end position="3242"/>
    </location>
</feature>
<evidence type="ECO:0000313" key="10">
    <source>
        <dbReference type="Proteomes" id="UP000246464"/>
    </source>
</evidence>
<name>A0A2U9CH73_SCOMX</name>
<feature type="compositionally biased region" description="Low complexity" evidence="7">
    <location>
        <begin position="3885"/>
        <end position="3895"/>
    </location>
</feature>
<feature type="compositionally biased region" description="Polar residues" evidence="7">
    <location>
        <begin position="6208"/>
        <end position="6221"/>
    </location>
</feature>
<dbReference type="InterPro" id="IPR001589">
    <property type="entry name" value="Actinin_actin-bd_CS"/>
</dbReference>
<dbReference type="InterPro" id="IPR057057">
    <property type="entry name" value="Spectrin_SYNE1"/>
</dbReference>
<keyword evidence="3" id="KW-0677">Repeat</keyword>
<feature type="region of interest" description="Disordered" evidence="7">
    <location>
        <begin position="3175"/>
        <end position="3250"/>
    </location>
</feature>
<dbReference type="Proteomes" id="UP000246464">
    <property type="component" value="Chromosome 17"/>
</dbReference>
<feature type="compositionally biased region" description="Basic and acidic residues" evidence="7">
    <location>
        <begin position="3332"/>
        <end position="3345"/>
    </location>
</feature>
<dbReference type="PANTHER" id="PTHR14514">
    <property type="entry name" value="PKA ANCHORING PROTEIN"/>
    <property type="match status" value="1"/>
</dbReference>
<evidence type="ECO:0000256" key="5">
    <source>
        <dbReference type="ARBA" id="ARBA00023203"/>
    </source>
</evidence>
<feature type="region of interest" description="Disordered" evidence="7">
    <location>
        <begin position="4502"/>
        <end position="4523"/>
    </location>
</feature>
<feature type="region of interest" description="Disordered" evidence="7">
    <location>
        <begin position="2921"/>
        <end position="2962"/>
    </location>
</feature>
<dbReference type="GO" id="GO:0003779">
    <property type="term" value="F:actin binding"/>
    <property type="evidence" value="ECO:0007669"/>
    <property type="project" value="UniProtKB-KW"/>
</dbReference>
<feature type="domain" description="Calponin-homology (CH)" evidence="8">
    <location>
        <begin position="31"/>
        <end position="136"/>
    </location>
</feature>
<sequence length="6221" mass="701229">MENEDWIICETLHTVTELNDFVELYNVEQEQIQKRTFTNWVNAQLGKRRPPCLVVDLFNDFCDGSKLLDLLEVMSGQRISRERGRGMFQHRSNIEKALAFLKKKSIKLVNINIPDIIDGKPSIILGLIWTIILQYHIEELASSLSFDSRQSSMESLTSLDSRSTLSSRSASSSPVQPRASPLHARFRVSAKKALLLWVREQCHRAGCSMNVKDFKASWRSGVVFLAILYALRPDLVDLSRARTRSNRQNLEEAFRIAERELRIPRLLEPDDVDVRDPDEKSIMTYVAQFLQYSRDLPLPEEDMQATPDRKAQEVTCWLAQAYDELLEGWDSTEGESYSERYHVFQTFLVSFNEQRRPIMPLLTAMRRSPKLSDEQRALREAWDTLTEKLREYKVELDRSLPPPLDAVARWLLRAEGALAEEEGDPQDHGRAADEAKEKQELLKVCLEEMPQQVKTFQSFQNLDEYGNMVVPADKMEELKRRFTGVRVTAKYHGIKLEYREHRHTVLDLLGQIRTKLRVWKRPYISPEAVRVLLQEWHELVNTQELTSVLEAALHKLKQISEKYSSKSALAADYQHVSQQVKQLEEDTAVVLEEVTAAKGTMGRVLSAWDSYSDGLSSLQAWLEQGSAALSGPTGHRPAVTSDSVAEWGSRQAHLNEVGNFLIESTDAQSSRSLAEELRRLNMHWAEFVKKNTFVSYTTRNTWLIIMRKLKDVDVDTLAPSPECPADQLQKLKLALPNVMQTLLDAEQMCMELQHSVSGLDSRLAELLHWETEARELYQLLRAAERQQHPRGQDPRARVLISRGLQLEAPKQKGSGHEEPALASETSHQRASNSRRHPFPQPYHQQLDIASQSQAYTTVQVLPQWAPAGSQQVPQIRAPGFPHMGPSNPHSQIQPQPQPQMMPESHMQQQSQMRAYSVVHTQIQQGQVQQQLPQQRQPQPHPQPHSQQYPQPQTIVLSQVNVLAESQAESPDLCIAPPALAQAPPQAYTEAYAKAQALARNGFEEAKHCLQEHILEAINVFKDKCICPEQVSVKEETLKTLDPELLEEFLRAAKGMEAFCTPSQLRDMEFFTQSVRTQWEAVRAEISGFLQQLRFEVTRKDFNSAALQCEMHLSSRLENRVQACFAVDGSFAQAGQHLEALKELCDTLSPEDAHRLAQTQLRECEKRLAAIQHQFSGDQDAPLPDSRIPVAFSEDVTTQKEQDKPQVSAEVSQVTVRTVSVEKREVEKQTSVEEDVTRKEALERYESYKRTLQAQLAKNQQSIKDIPSDSVSLKGLHTRLQEIQFLRQETESLWSEFGNLCSQLSGGNAGLEQEKAELQEQWRGQQFSLQRRGSSLGAALRQIDSTENHMVDFTDRLDRYLRQPKHITAFTLANTNILKDIKELDDNIQSELDQLSRLDPESGNLDPRDCFPLSREVETHRTSLDQLRQQVRKSEAAARALDRFLMSLRTVDQDISGVQGAPCSDTAVLQDGRSKLALIRQSVDSLKEKAPQLDQLLQGARLTVTRDGVPASCLDMVTALLRRLEEADGGLASQQQGLVKETQTRSLGLRKRALLAELRNLQDTIESQGLKEPNIPAVQHRLRALSDLESQLQARHAELKNLRELQEKQGEGENLQQELETQWKETHRGFSDRKKQFSVLLENLKKFQSCRGHLSSTVQRAEQTVGDQASYMGKDNLQRSITKVGDTKEELGGLKEPMEEMRGVCKQLQSQLKTFPDCSESPFEAEADQMMDNWLDVTEKTDAYMDNLKVGLELWEKQLMLGGEVENWAGAKLSLFAESHPFYNEQDVLTMRDEIHANEENIEHFHKKSAEIQDMLQSQEAPLELQVLETQLRKRMEQVKELFTDCTDVFEELMAVKKHLGDKIHESQLAVENIQCSLSEVDALGPKSEAQLQDLMKDLGTQEQKAEAVLKEVGLVSSVASPQVLEPLSAACSRLRDAMSHTTDLIHLKREERDKGLLKVVKDERQSFEEWFQDSQLSVNECFENPESKADVETSLQRLTAFLKSNDAERRLEQMNARLERGGPQIPPQQLREFSDWLREQREEVGTFRAHCDNRQKQMESLLSDLNSLLKQHDSFREWLQSKEKQSAVSDKDERLLQDLQDESGRVETLSDLLASVRRQGVRAESLLKDGDNLIQRHRNLEARLQKWAKALNETETEAAAERDFDVFKTQSDSVQSWMREQRQKLLHPSGQRQNEERSLITQSVLDSRPEGDCKLNNLRRGGQSLCDHKDADEGRRTYVQQTVRDAEEQWRTLLQAANQITAAAEAQIAHEKERRELEVRGFDAHQQETGHWLQDLQQRLSSLSSQTKAEDRLLTAQTILSSKPEGDSKLTELRRRSQSLSDQEELEEDVRREARRTAQDSEERWSALLRTAENTLQNAEVRYSLSRETEALCAQAQSTRTWVRNLREEADSKGKGPQGSRAQLEDRLNTAQVILSFKSNGEAQVTELKRRAQSLCEQKDLEAEKKLELQQMVADIEEQWRTVLQAAEETQRELKALVKRLVSCRYKRRQAEARLTELRRQTSELPRVFPWPGLGERRQAVEQAQSLLEQSTALAPVLADVHTQTAKLFEITQDQDLVDPAWAAKEGSIPALLKELTGAVADSEQGILTERQCTQLVEQHEAAQDWLREHVKGLGAAPTDRQGLHGAVNTLKALLQTVDREQREMKELDAARDQLLGLCTPGGQDSLTLEVRQLHDLCAASEQEVRERLAACEARLEELESQSARRGRELKERAAALQWELRSLDQALTYSEPQNNIAQLQQHWNSLQNCEKSLEDLGVKVHDLHQEVRSTPAANELPADTISVVESLRQQHDSLRSRLSEHQGSCSANTRRCLTDCLRALQQWNHCKPSESISSLQVTLEEGETLQVSLREAQSHQQFLTDCLTPVWFETLEKECSETLREADEHEGSLIQTLKELDERKKEKLDDIQSPDVPSMNLEETKTSVVAPPRKNKRSPEKKPLKPIRLMEKSSTSVEEELTLSAELLPTGTETSKPKVIVVMEGAGSTGEGQTTIEITKRTSPTNASESITEQSYKAQHKGITLVVTVEPVEPELIKPAVEETTLIQKVTEKTAPVVREETTPVPSRRKSRALTMDTQPVQNKVETMETITLDLSEPFVSVPASNDVVGELTEKVMETLKYSLPMSTTEEAKTMAELGHTSPMRSEVSLKAEAALVDEPKKVPTRRKSKNLDFSTVPEPVRKSKKSQESQKSSSVTSAVPAPTETTAVEKGKLSPTKRKSKAHTQKSLEKTETVLLQETEIITSSDVGAAVDPVSDSSGSPDVESKEARKELESGKAISYAQVVMGTPKPTVVEEQKPLPTTRKSKSPKASPEPSHKEEKNAMEKTDSQITEAATVEETKVIPNRRKSKEVPDKVVTAQTEITAVDKGKLSPTKRKSKSQQLLPAVATKDVAEMMKRPDSKKSLEQPETVLLQETEIIATNLRPKSSDVGAAVEPVSDSNRIPDVESKEARKELESGKAISYAQVVMGTPQPTVEEEQKPLPTTRKSKSPKASPEPSHKEETEAMEKTDSQITEAATVEETKLIPNRRKSKEVPDSQKSSLATSAVTATTEIPVVEKVKLSPTKRKSKGQQLLPEVATKDVAEIIKETHMQKSFEQTETVLLKETELITTRSVSDDTIPVEPVSVIDETTNVEPQEARKELVSGSIFSTAQVVIGAPESTMVEEHKPLPTTRKAKSPKVSLELSHKEETQAMDKPGSQITEAATVEETKTKHNRRKSEEGPGCQKPCSTPEVVTKLSPKVSLELANKVQKLTVQSTDAPHGADSVDKLSKNTAEIQKRYLILDMPDIEITQTCDIKPVAESDATRPTSAILAEAEEINPSEEEVMKLSESMSQLKIMETTQGRHRKEEKEHVQKEHAQLSTYDVQDSSDSLNISSTSEENQKPRIDIVQTTIQRERVPEDKDTTTAGVKPEKAAVEITEIKMQESRTESQVNVSKKDSPQPTFDVSELLQPFETEFIEISLYEQDIVKPSKSGIRMEFLKTTQTDRQTAVKEQGVQEEYHEVTVHGMDDVPKSLDEKSVMIEKMPVERESVRFETIPKEADENFSVMTTKETTTEIVKTSKSAEEVPENKDLTSDAVQPAKTAGVLTVVEVKVEECEMDDQPKALHEEKSVRLETIPKEADENISVITTKETRTEIVKTTITEKNAQGLKQEVRDVPRSQDAKCVTKGEIHMLVHENKMVTTQKEPRMESSIHFDKVKESTDMTSSDVQPDKSTVKKIRFEVQERSADSLCRLGVAPQVQKDKHTTDAMDKKAEELQEEKKILIQKRQSATIEAEMRTFSLPIYTTGEIRLRGFGSPKQVSRADKTPTAQPSSTDLEGLAAQENKEEGSVVESPEGFGIRNIFTEMQLLAETGPGSELTQAKSQEDAPETLITSTGDMEGSLSRLVSKILSCKNRPAELSPAAMALQVEEAQQCREAAQAQAASLPQPRGADAGQRKTLEDQWNSAAQDAAAVVQSKEARLQLVADYCRQTQIAKTTVERQTAELEAVKTSPEQSSSEEAEQLRSFQRSLEQNRAVLGELLVTFTRLLPNLSQCERATAQAEQKNLQGKWRGLERAVERTLHHTQVHAQETGSLQSEISSLQEHLETIDRDLEAESPPVAQWNCKKAQQLMEANAEVKAARQKCRYLQELSEALTLSLRWEKETKEIQRGLQKIRDKLSHTEELVSTQTRNSSSPIMEKIIVVMMDGLVWAKQTESDIEGRRKRVALLPEEVHRQLRDLKKLQSEVMGKQGQLESLVEEVTELLPQLDQGEEVPMIRASLLSLERLSKSTTDKLAKAVREIESGLQTREKMSEQIADLDSWVVAHLHREATRSEDGELRSQTELDRRVRQMQETLAEADKQAAVCEALLMKSKDISSELSVSENCRLFEKLSDLQDDIKAIRTCEQASKKELDGLIQSRDSNKKNLVTIEQSLRQMSVYLNRHRFPITRESLRPLEAFKCTILEHKSQVDLLQPGIPQEKTRELYSIISEIHSQMMKLETKARDHERYLSTRQRVEELSEDVQKQVRRTKGDGEELEDTYKICQSLTVQFPLIKWLCGEARAELQNISADLYPSQLTTEQHWLKQTEESLDTGLITLLNNLSVIEWKLLKERDLESVRKDTLAFVLKSQQELQKPTALQPKETAINREYQRILSLKKTVESRTRALEILEQKKGSRKGGKSQDLVVLKKTVLSECDSKMESVLQARESLRSYTCAVKRAAQFLRDIEVCLLPPHGSAGPCCERLDATQKALDALQQKFQTHVEQLQGQQFALHPHLSPQKTEQLQESILSQLLVRMSTLQAKGHVQLEALSRCSEHHRTHIRCQEEIVQSVKSSESSLSQFISHKPTCLTDCTDQEAKLTALSAEAESLPRRLEELAEEWCPELSCSCGREATVATALRRVSRLRRCTRELATRSRQRVAEWSDITDSVEKASSVLGQVEAELPAVFQAKATTEELHDLLQPWEQYQDRLDCEHRSLSALELRAARMLGVPAHLEQAPPTPLCQQLQAMQARYGSVKQRSREGLEAARTELEEREKVGKELQGVRVWLQAADHLLSEMEQSSSTQELQEVHGPLYTQKSLLQRITESLKRKYADTHTPVPVEIEGQLQEVKQSLQQVEVKVSEAVERSGPVHRLGAKLSEIQAGLRSVQKRLDQRSPTVIEAKVIQKRVWDELDVWHSCLAALEVEMQELDQPEEALPLTERLMDVQQFHSQLAKQAEQRTTLFSKTHTWLQEHREMISSSKSWMSEAQSWLAAPCVYTTAKCLSGHVHSLQTVLSDSAQIRTTLQGFRSVLQEMSQVCDVTTLQQQLVDADRQVADVQDSFTAPLSQLEHAAAEVEAIESEVRKMESDVVEIKTLLSSPETFPSPREEKLKVVEQKIQSYRRTVAEIQKCKPGLCLPENAEETLTVFRAVEQLQTLLLDLEKKVPALFIQQPATPVQVKAPSAEQTTAQLPKSAVLEAEVRVGSVSGRSFVLRYHLASLNRFQFLKGILFVPVSQKEDADEGQIKIVHVEEDILKRLGATLQTVEQRPQSPDAAQMIEPVFQIYAILTVNVRSLSTKTLLTCQREHRVEPRAAEKKDSERQRVEAGGGGGVWWWLWETFLGTSPEVTEVQSCSPEETALIFPSLSFGSPLLSFPPRCCEPASVIPEESEEAAAGRSSGPTAEETQDVEGTTDPTGASSPDALSEPLGTVTTQSLPESMVNTSSSTVNVPKSNPGSQQRCVVS</sequence>
<feature type="coiled-coil region" evidence="6">
    <location>
        <begin position="1377"/>
        <end position="1436"/>
    </location>
</feature>
<feature type="coiled-coil region" evidence="6">
    <location>
        <begin position="4839"/>
        <end position="4866"/>
    </location>
</feature>
<dbReference type="SUPFAM" id="SSF47576">
    <property type="entry name" value="Calponin-homology domain, CH-domain"/>
    <property type="match status" value="1"/>
</dbReference>
<organism evidence="9 10">
    <name type="scientific">Scophthalmus maximus</name>
    <name type="common">Turbot</name>
    <name type="synonym">Psetta maxima</name>
    <dbReference type="NCBI Taxonomy" id="52904"/>
    <lineage>
        <taxon>Eukaryota</taxon>
        <taxon>Metazoa</taxon>
        <taxon>Chordata</taxon>
        <taxon>Craniata</taxon>
        <taxon>Vertebrata</taxon>
        <taxon>Euteleostomi</taxon>
        <taxon>Actinopterygii</taxon>
        <taxon>Neopterygii</taxon>
        <taxon>Teleostei</taxon>
        <taxon>Neoteleostei</taxon>
        <taxon>Acanthomorphata</taxon>
        <taxon>Carangaria</taxon>
        <taxon>Pleuronectiformes</taxon>
        <taxon>Pleuronectoidei</taxon>
        <taxon>Scophthalmidae</taxon>
        <taxon>Scophthalmus</taxon>
    </lineage>
</organism>
<feature type="region of interest" description="Disordered" evidence="7">
    <location>
        <begin position="869"/>
        <end position="948"/>
    </location>
</feature>
<feature type="compositionally biased region" description="Basic and acidic residues" evidence="7">
    <location>
        <begin position="3514"/>
        <end position="3527"/>
    </location>
</feature>